<feature type="transmembrane region" description="Helical" evidence="2">
    <location>
        <begin position="217"/>
        <end position="241"/>
    </location>
</feature>
<evidence type="ECO:0000256" key="1">
    <source>
        <dbReference type="SAM" id="MobiDB-lite"/>
    </source>
</evidence>
<comment type="caution">
    <text evidence="3">The sequence shown here is derived from an EMBL/GenBank/DDBJ whole genome shotgun (WGS) entry which is preliminary data.</text>
</comment>
<evidence type="ECO:0000256" key="2">
    <source>
        <dbReference type="SAM" id="Phobius"/>
    </source>
</evidence>
<gene>
    <name evidence="3" type="ORF">EZS28_015306</name>
</gene>
<keyword evidence="2" id="KW-1133">Transmembrane helix</keyword>
<reference evidence="3 4" key="1">
    <citation type="submission" date="2019-03" db="EMBL/GenBank/DDBJ databases">
        <title>Single cell metagenomics reveals metabolic interactions within the superorganism composed of flagellate Streblomastix strix and complex community of Bacteroidetes bacteria on its surface.</title>
        <authorList>
            <person name="Treitli S.C."/>
            <person name="Kolisko M."/>
            <person name="Husnik F."/>
            <person name="Keeling P."/>
            <person name="Hampl V."/>
        </authorList>
    </citation>
    <scope>NUCLEOTIDE SEQUENCE [LARGE SCALE GENOMIC DNA]</scope>
    <source>
        <strain evidence="3">ST1C</strain>
    </source>
</reference>
<accession>A0A5J4W2N0</accession>
<protein>
    <submittedName>
        <fullName evidence="3">Uncharacterized protein</fullName>
    </submittedName>
</protein>
<name>A0A5J4W2N0_9EUKA</name>
<dbReference type="AlphaFoldDB" id="A0A5J4W2N0"/>
<organism evidence="3 4">
    <name type="scientific">Streblomastix strix</name>
    <dbReference type="NCBI Taxonomy" id="222440"/>
    <lineage>
        <taxon>Eukaryota</taxon>
        <taxon>Metamonada</taxon>
        <taxon>Preaxostyla</taxon>
        <taxon>Oxymonadida</taxon>
        <taxon>Streblomastigidae</taxon>
        <taxon>Streblomastix</taxon>
    </lineage>
</organism>
<keyword evidence="2" id="KW-0812">Transmembrane</keyword>
<feature type="compositionally biased region" description="Low complexity" evidence="1">
    <location>
        <begin position="40"/>
        <end position="75"/>
    </location>
</feature>
<dbReference type="Proteomes" id="UP000324800">
    <property type="component" value="Unassembled WGS sequence"/>
</dbReference>
<feature type="transmembrane region" description="Helical" evidence="2">
    <location>
        <begin position="112"/>
        <end position="134"/>
    </location>
</feature>
<evidence type="ECO:0000313" key="4">
    <source>
        <dbReference type="Proteomes" id="UP000324800"/>
    </source>
</evidence>
<feature type="region of interest" description="Disordered" evidence="1">
    <location>
        <begin position="23"/>
        <end position="102"/>
    </location>
</feature>
<dbReference type="EMBL" id="SNRW01003692">
    <property type="protein sequence ID" value="KAA6389167.1"/>
    <property type="molecule type" value="Genomic_DNA"/>
</dbReference>
<sequence length="367" mass="42080">MRGYAALLRDIYREDETALSLFNEANAMEEDNGIEEKGGDNNQQQGQQQKGNDQQSIGGFSVGGVSVDGKSQSSGISNSTNIKKKKKKKRNQNESQFGSDGDKTKQNLIPGFLEITIISMLFIVAALIVIYVLVSNNFTYCEKTVQTINYCTEIDLMKNMANIANDMSTQYWIPDEERSQNWLYFLRTNLPVTGVESVKRLALKYSDIAVHNSYQSIIIAAVLSSLALFIPILINVVQFYLTVVRLKKERYQIFLKLALTPKLDFLLLKKRLDDVDKGMSDNEAIEMQHEHDQQNQQKQGDKEVEKNVYEQYEYDVSKYVQYELNEYVELVTIVTIINDVANVNDIINVINVNEIITRLIEKQRFYR</sequence>
<evidence type="ECO:0000313" key="3">
    <source>
        <dbReference type="EMBL" id="KAA6389167.1"/>
    </source>
</evidence>
<proteinExistence type="predicted"/>
<keyword evidence="2" id="KW-0472">Membrane</keyword>